<sequence length="405" mass="43367">MAAVIGGISRLFQPTIGVLSGEKPCQGISPWYFLIGIRMVTLFFAFGPWESLKADLICQWPSEVGDAKAFCTALCYNQHFPIPISAVWAFHFIAIIFTVALMKFVHITGKDTSAKDVEAAVEGSKPAMGTSMSCEPYGQTTFGGWRYRIFIMCVALILAMELSFIWILLALQSPVMSRGVVMCYPNNPACPPSAQCALNAQSDKQAILWALAFCSAANASVCIGYLATHASQACGGCGSCGSAGKARFDGHLNCGREAVGCGCRCNRPGCRCCQGSDGGQAKGCGYQSCGNVGTEGCRGHPEGATCCCHPGNDNHVACGCQDDKRCLQESEMRQNSLASRGDSEGKLLRGDTEFGGERKEWKPNLGRMQIKEPLRIGAKKGQGSPKGGKPVKYVAKYQAWGKRKV</sequence>
<feature type="transmembrane region" description="Helical" evidence="2">
    <location>
        <begin position="86"/>
        <end position="105"/>
    </location>
</feature>
<keyword evidence="4" id="KW-1185">Reference proteome</keyword>
<evidence type="ECO:0000259" key="3">
    <source>
        <dbReference type="Pfam" id="PF00029"/>
    </source>
</evidence>
<evidence type="ECO:0000313" key="5">
    <source>
        <dbReference type="RefSeq" id="XP_072832938.1"/>
    </source>
</evidence>
<dbReference type="Pfam" id="PF00029">
    <property type="entry name" value="Connexin"/>
    <property type="match status" value="1"/>
</dbReference>
<feature type="domain" description="Connexin N-terminal" evidence="3">
    <location>
        <begin position="31"/>
        <end position="221"/>
    </location>
</feature>
<dbReference type="GeneID" id="140701322"/>
<evidence type="ECO:0000313" key="4">
    <source>
        <dbReference type="Proteomes" id="UP001652642"/>
    </source>
</evidence>
<keyword evidence="2" id="KW-1133">Transmembrane helix</keyword>
<feature type="compositionally biased region" description="Low complexity" evidence="1">
    <location>
        <begin position="379"/>
        <end position="390"/>
    </location>
</feature>
<gene>
    <name evidence="5" type="primary">LOC140701322</name>
</gene>
<feature type="transmembrane region" description="Helical" evidence="2">
    <location>
        <begin position="31"/>
        <end position="49"/>
    </location>
</feature>
<feature type="region of interest" description="Disordered" evidence="1">
    <location>
        <begin position="356"/>
        <end position="390"/>
    </location>
</feature>
<organism evidence="4 5">
    <name type="scientific">Pogona vitticeps</name>
    <name type="common">central bearded dragon</name>
    <dbReference type="NCBI Taxonomy" id="103695"/>
    <lineage>
        <taxon>Eukaryota</taxon>
        <taxon>Metazoa</taxon>
        <taxon>Chordata</taxon>
        <taxon>Craniata</taxon>
        <taxon>Vertebrata</taxon>
        <taxon>Euteleostomi</taxon>
        <taxon>Lepidosauria</taxon>
        <taxon>Squamata</taxon>
        <taxon>Bifurcata</taxon>
        <taxon>Unidentata</taxon>
        <taxon>Episquamata</taxon>
        <taxon>Toxicofera</taxon>
        <taxon>Iguania</taxon>
        <taxon>Acrodonta</taxon>
        <taxon>Agamidae</taxon>
        <taxon>Amphibolurinae</taxon>
        <taxon>Pogona</taxon>
    </lineage>
</organism>
<protein>
    <recommendedName>
        <fullName evidence="3">Connexin N-terminal domain-containing protein</fullName>
    </recommendedName>
</protein>
<keyword evidence="2" id="KW-0472">Membrane</keyword>
<dbReference type="InterPro" id="IPR038359">
    <property type="entry name" value="Connexin_N_sf"/>
</dbReference>
<keyword evidence="2" id="KW-0812">Transmembrane</keyword>
<evidence type="ECO:0000256" key="1">
    <source>
        <dbReference type="SAM" id="MobiDB-lite"/>
    </source>
</evidence>
<dbReference type="InterPro" id="IPR013092">
    <property type="entry name" value="Connexin_N"/>
</dbReference>
<feature type="transmembrane region" description="Helical" evidence="2">
    <location>
        <begin position="149"/>
        <end position="171"/>
    </location>
</feature>
<evidence type="ECO:0000256" key="2">
    <source>
        <dbReference type="SAM" id="Phobius"/>
    </source>
</evidence>
<reference evidence="5" key="1">
    <citation type="submission" date="2025-08" db="UniProtKB">
        <authorList>
            <consortium name="RefSeq"/>
        </authorList>
    </citation>
    <scope>IDENTIFICATION</scope>
</reference>
<dbReference type="Proteomes" id="UP001652642">
    <property type="component" value="Chromosome 6"/>
</dbReference>
<name>A0ABM5EIF7_9SAUR</name>
<proteinExistence type="predicted"/>
<dbReference type="Gene3D" id="1.20.1440.80">
    <property type="entry name" value="Gap junction channel protein cysteine-rich domain"/>
    <property type="match status" value="1"/>
</dbReference>
<dbReference type="RefSeq" id="XP_072832938.1">
    <property type="nucleotide sequence ID" value="XM_072976837.1"/>
</dbReference>
<accession>A0ABM5EIF7</accession>